<comment type="caution">
    <text evidence="4">The sequence shown here is derived from an EMBL/GenBank/DDBJ whole genome shotgun (WGS) entry which is preliminary data.</text>
</comment>
<evidence type="ECO:0000313" key="5">
    <source>
        <dbReference type="Proteomes" id="UP001163064"/>
    </source>
</evidence>
<evidence type="ECO:0000259" key="3">
    <source>
        <dbReference type="Pfam" id="PF06722"/>
    </source>
</evidence>
<dbReference type="InterPro" id="IPR050426">
    <property type="entry name" value="Glycosyltransferase_28"/>
</dbReference>
<dbReference type="PANTHER" id="PTHR48050">
    <property type="entry name" value="STEROL 3-BETA-GLUCOSYLTRANSFERASE"/>
    <property type="match status" value="1"/>
</dbReference>
<dbReference type="InterPro" id="IPR004276">
    <property type="entry name" value="GlycoTrans_28_N"/>
</dbReference>
<keyword evidence="5" id="KW-1185">Reference proteome</keyword>
<dbReference type="PANTHER" id="PTHR48050:SF13">
    <property type="entry name" value="STEROL 3-BETA-GLUCOSYLTRANSFERASE UGT80A2"/>
    <property type="match status" value="1"/>
</dbReference>
<reference evidence="4" key="1">
    <citation type="submission" date="2022-10" db="EMBL/GenBank/DDBJ databases">
        <title>Streptomyces beihaiensis sp. nov., a chitin degrading actinobacterium, isolated from shrimp pond soil.</title>
        <authorList>
            <person name="Xie J."/>
            <person name="Shen N."/>
        </authorList>
    </citation>
    <scope>NUCLEOTIDE SEQUENCE</scope>
    <source>
        <strain evidence="4">GXMU-J5</strain>
    </source>
</reference>
<organism evidence="4 5">
    <name type="scientific">Streptomyces beihaiensis</name>
    <dbReference type="NCBI Taxonomy" id="2984495"/>
    <lineage>
        <taxon>Bacteria</taxon>
        <taxon>Bacillati</taxon>
        <taxon>Actinomycetota</taxon>
        <taxon>Actinomycetes</taxon>
        <taxon>Kitasatosporales</taxon>
        <taxon>Streptomycetaceae</taxon>
        <taxon>Streptomyces</taxon>
    </lineage>
</organism>
<keyword evidence="1" id="KW-0808">Transferase</keyword>
<dbReference type="CDD" id="cd03784">
    <property type="entry name" value="GT1_Gtf-like"/>
    <property type="match status" value="1"/>
</dbReference>
<evidence type="ECO:0000256" key="1">
    <source>
        <dbReference type="ARBA" id="ARBA00022679"/>
    </source>
</evidence>
<evidence type="ECO:0000259" key="2">
    <source>
        <dbReference type="Pfam" id="PF03033"/>
    </source>
</evidence>
<feature type="domain" description="Erythromycin biosynthesis protein CIII-like C-terminal" evidence="3">
    <location>
        <begin position="283"/>
        <end position="385"/>
    </location>
</feature>
<dbReference type="RefSeq" id="WP_266603739.1">
    <property type="nucleotide sequence ID" value="NZ_JAPHNL010000293.1"/>
</dbReference>
<gene>
    <name evidence="4" type="ORF">OFY01_25680</name>
</gene>
<dbReference type="SUPFAM" id="SSF53756">
    <property type="entry name" value="UDP-Glycosyltransferase/glycogen phosphorylase"/>
    <property type="match status" value="1"/>
</dbReference>
<dbReference type="InterPro" id="IPR010610">
    <property type="entry name" value="EryCIII-like_C"/>
</dbReference>
<dbReference type="Pfam" id="PF06722">
    <property type="entry name" value="EryCIII-like_C"/>
    <property type="match status" value="1"/>
</dbReference>
<dbReference type="Pfam" id="PF03033">
    <property type="entry name" value="Glyco_transf_28"/>
    <property type="match status" value="1"/>
</dbReference>
<dbReference type="Gene3D" id="3.40.50.2000">
    <property type="entry name" value="Glycogen Phosphorylase B"/>
    <property type="match status" value="2"/>
</dbReference>
<proteinExistence type="predicted"/>
<sequence length="400" mass="41336">MKIVIAAAGSRGDIAPYTGLGVGLSAAGHAVAIATQDEFAPMVHAAGLAHRPLPADRRPGPGAGPVPGRRELMRTAARFAAQLARGLPDAVGQGTDLLLLSATTTPLGPHLTEATGIPALGVHLQPNAPTRAFPPAVTGVRSLGGPANRALGAFALRTVDRIYAPAVRDLRERLGLPRATGAQARRRSEAAGRPVLHGFSTALVPRPADWRPELEIVGTWWPHVAEPRLPYTVEEFLASGPRPVLVTFGSMAAGQGERLSELVVAALRRAGLRGILQSGAASLAARADGILTVGDLPHELLMPRVAAVVHHAGAGTAAAARAGAPSVPVPVTADQPFWARRLALAGAATEPIPLRQLTVERLAHALRETPGLPGPRAIADRMASEDGVGAVVKAVERLPL</sequence>
<feature type="domain" description="Glycosyltransferase family 28 N-terminal" evidence="2">
    <location>
        <begin position="3"/>
        <end position="133"/>
    </location>
</feature>
<name>A0ABT3U1E4_9ACTN</name>
<dbReference type="EMBL" id="JAPHNL010000293">
    <property type="protein sequence ID" value="MCX3063089.1"/>
    <property type="molecule type" value="Genomic_DNA"/>
</dbReference>
<dbReference type="Proteomes" id="UP001163064">
    <property type="component" value="Unassembled WGS sequence"/>
</dbReference>
<accession>A0ABT3U1E4</accession>
<dbReference type="InterPro" id="IPR002213">
    <property type="entry name" value="UDP_glucos_trans"/>
</dbReference>
<protein>
    <submittedName>
        <fullName evidence="4">Glycosyltransferase</fullName>
    </submittedName>
</protein>
<evidence type="ECO:0000313" key="4">
    <source>
        <dbReference type="EMBL" id="MCX3063089.1"/>
    </source>
</evidence>